<sequence>MRDSRDEALPVWKRERSATAEHVVEDRPLRCGGPSYTRAEVLAMRRAERMRRRAEEAAARREPEPEPVEPPKDDDEDEDKAAERRRNDRYAVKLLRQDDSAWGGSGADSGMLG</sequence>
<dbReference type="AlphaFoldDB" id="U5VPR0"/>
<feature type="compositionally biased region" description="Basic and acidic residues" evidence="1">
    <location>
        <begin position="47"/>
        <end position="64"/>
    </location>
</feature>
<proteinExistence type="predicted"/>
<dbReference type="Proteomes" id="UP000017746">
    <property type="component" value="Chromosome"/>
</dbReference>
<organism evidence="2 3">
    <name type="scientific">Actinoplanes friuliensis DSM 7358</name>
    <dbReference type="NCBI Taxonomy" id="1246995"/>
    <lineage>
        <taxon>Bacteria</taxon>
        <taxon>Bacillati</taxon>
        <taxon>Actinomycetota</taxon>
        <taxon>Actinomycetes</taxon>
        <taxon>Micromonosporales</taxon>
        <taxon>Micromonosporaceae</taxon>
        <taxon>Actinoplanes</taxon>
    </lineage>
</organism>
<protein>
    <submittedName>
        <fullName evidence="2">Uncharacterized protein</fullName>
    </submittedName>
</protein>
<dbReference type="HOGENOM" id="CLU_166177_0_0_11"/>
<evidence type="ECO:0000313" key="3">
    <source>
        <dbReference type="Proteomes" id="UP000017746"/>
    </source>
</evidence>
<dbReference type="KEGG" id="afs:AFR_02540"/>
<evidence type="ECO:0000313" key="2">
    <source>
        <dbReference type="EMBL" id="AGZ38797.1"/>
    </source>
</evidence>
<name>U5VPR0_9ACTN</name>
<accession>U5VPR0</accession>
<gene>
    <name evidence="2" type="ORF">AFR_02540</name>
</gene>
<feature type="compositionally biased region" description="Gly residues" evidence="1">
    <location>
        <begin position="103"/>
        <end position="113"/>
    </location>
</feature>
<dbReference type="RefSeq" id="WP_023357740.1">
    <property type="nucleotide sequence ID" value="NC_022657.1"/>
</dbReference>
<evidence type="ECO:0000256" key="1">
    <source>
        <dbReference type="SAM" id="MobiDB-lite"/>
    </source>
</evidence>
<feature type="region of interest" description="Disordered" evidence="1">
    <location>
        <begin position="47"/>
        <end position="113"/>
    </location>
</feature>
<dbReference type="STRING" id="1246995.AFR_02540"/>
<feature type="compositionally biased region" description="Basic and acidic residues" evidence="1">
    <location>
        <begin position="81"/>
        <end position="99"/>
    </location>
</feature>
<dbReference type="PATRIC" id="fig|1246995.3.peg.511"/>
<reference evidence="2 3" key="1">
    <citation type="journal article" date="2014" name="J. Biotechnol.">
        <title>Complete genome sequence of the actinobacterium Actinoplanes friuliensis HAG 010964, producer of the lipopeptide antibiotic friulimycin.</title>
        <authorList>
            <person name="Ruckert C."/>
            <person name="Szczepanowski R."/>
            <person name="Albersmeier A."/>
            <person name="Goesmann A."/>
            <person name="Fischer N."/>
            <person name="Steinkamper A."/>
            <person name="Puhler A."/>
            <person name="Biener R."/>
            <person name="Schwartz D."/>
            <person name="Kalinowski J."/>
        </authorList>
    </citation>
    <scope>NUCLEOTIDE SEQUENCE [LARGE SCALE GENOMIC DNA]</scope>
    <source>
        <strain evidence="2 3">DSM 7358</strain>
    </source>
</reference>
<dbReference type="EMBL" id="CP006272">
    <property type="protein sequence ID" value="AGZ38797.1"/>
    <property type="molecule type" value="Genomic_DNA"/>
</dbReference>
<keyword evidence="3" id="KW-1185">Reference proteome</keyword>